<dbReference type="PIRSF" id="PIRSF028756">
    <property type="entry name" value="PPK2_prd"/>
    <property type="match status" value="1"/>
</dbReference>
<dbReference type="PANTHER" id="PTHR34383">
    <property type="entry name" value="POLYPHOSPHATE:AMP PHOSPHOTRANSFERASE-RELATED"/>
    <property type="match status" value="1"/>
</dbReference>
<comment type="similarity">
    <text evidence="1 6">Belongs to the polyphosphate kinase 2 (PPK2) family. Class I subfamily.</text>
</comment>
<dbReference type="GO" id="GO:0008976">
    <property type="term" value="F:polyphosphate kinase activity"/>
    <property type="evidence" value="ECO:0007669"/>
    <property type="project" value="UniProtKB-EC"/>
</dbReference>
<comment type="catalytic activity">
    <reaction evidence="5">
        <text>[phosphate](n) + ATP = [phosphate](n+1) + ADP</text>
        <dbReference type="Rhea" id="RHEA:19573"/>
        <dbReference type="Rhea" id="RHEA-COMP:9859"/>
        <dbReference type="Rhea" id="RHEA-COMP:14280"/>
        <dbReference type="ChEBI" id="CHEBI:16838"/>
        <dbReference type="ChEBI" id="CHEBI:30616"/>
        <dbReference type="ChEBI" id="CHEBI:456216"/>
    </reaction>
    <physiologicalReaction direction="right-to-left" evidence="5">
        <dbReference type="Rhea" id="RHEA:19575"/>
    </physiologicalReaction>
</comment>
<evidence type="ECO:0000259" key="7">
    <source>
        <dbReference type="Pfam" id="PF03976"/>
    </source>
</evidence>
<dbReference type="InterPro" id="IPR016898">
    <property type="entry name" value="Polyphosphate_phosphotransfera"/>
</dbReference>
<evidence type="ECO:0000313" key="8">
    <source>
        <dbReference type="EMBL" id="MCZ8548665.1"/>
    </source>
</evidence>
<evidence type="ECO:0000256" key="1">
    <source>
        <dbReference type="ARBA" id="ARBA00009924"/>
    </source>
</evidence>
<evidence type="ECO:0000313" key="9">
    <source>
        <dbReference type="Proteomes" id="UP001152178"/>
    </source>
</evidence>
<dbReference type="InterPro" id="IPR022488">
    <property type="entry name" value="PPK2-related"/>
</dbReference>
<organism evidence="8 9">
    <name type="scientific">Mesorhizobium qingshengii</name>
    <dbReference type="NCBI Taxonomy" id="1165689"/>
    <lineage>
        <taxon>Bacteria</taxon>
        <taxon>Pseudomonadati</taxon>
        <taxon>Pseudomonadota</taxon>
        <taxon>Alphaproteobacteria</taxon>
        <taxon>Hyphomicrobiales</taxon>
        <taxon>Phyllobacteriaceae</taxon>
        <taxon>Mesorhizobium</taxon>
    </lineage>
</organism>
<dbReference type="NCBIfam" id="TIGR03707">
    <property type="entry name" value="PPK2_P_aer"/>
    <property type="match status" value="1"/>
</dbReference>
<dbReference type="RefSeq" id="WP_269908911.1">
    <property type="nucleotide sequence ID" value="NZ_JAPFQA010000035.1"/>
</dbReference>
<accession>A0ABT4R4I1</accession>
<dbReference type="Gene3D" id="3.40.50.300">
    <property type="entry name" value="P-loop containing nucleotide triphosphate hydrolases"/>
    <property type="match status" value="1"/>
</dbReference>
<proteinExistence type="inferred from homology"/>
<dbReference type="SUPFAM" id="SSF52540">
    <property type="entry name" value="P-loop containing nucleoside triphosphate hydrolases"/>
    <property type="match status" value="1"/>
</dbReference>
<evidence type="ECO:0000256" key="4">
    <source>
        <dbReference type="ARBA" id="ARBA00023310"/>
    </source>
</evidence>
<keyword evidence="9" id="KW-1185">Reference proteome</keyword>
<evidence type="ECO:0000256" key="3">
    <source>
        <dbReference type="ARBA" id="ARBA00022777"/>
    </source>
</evidence>
<dbReference type="InterPro" id="IPR022486">
    <property type="entry name" value="PPK2_PA0141"/>
</dbReference>
<dbReference type="PANTHER" id="PTHR34383:SF1">
    <property type="entry name" value="ADP-POLYPHOSPHATE PHOSPHOTRANSFERASE"/>
    <property type="match status" value="1"/>
</dbReference>
<gene>
    <name evidence="8" type="primary">ppk2</name>
    <name evidence="8" type="ORF">OOJ09_31295</name>
</gene>
<evidence type="ECO:0000256" key="6">
    <source>
        <dbReference type="RuleBase" id="RU369062"/>
    </source>
</evidence>
<name>A0ABT4R4I1_9HYPH</name>
<comment type="caution">
    <text evidence="8">The sequence shown here is derived from an EMBL/GenBank/DDBJ whole genome shotgun (WGS) entry which is preliminary data.</text>
</comment>
<feature type="domain" description="Polyphosphate kinase-2-related" evidence="7">
    <location>
        <begin position="9"/>
        <end position="234"/>
    </location>
</feature>
<dbReference type="EC" id="2.7.4.-" evidence="6"/>
<evidence type="ECO:0000256" key="5">
    <source>
        <dbReference type="ARBA" id="ARBA00024500"/>
    </source>
</evidence>
<reference evidence="8" key="1">
    <citation type="submission" date="2022-11" db="EMBL/GenBank/DDBJ databases">
        <authorList>
            <person name="Coimbra C."/>
        </authorList>
    </citation>
    <scope>NUCLEOTIDE SEQUENCE</scope>
    <source>
        <strain evidence="8">Jales19</strain>
    </source>
</reference>
<protein>
    <recommendedName>
        <fullName evidence="6">ADP/GDP-polyphosphate phosphotransferase</fullName>
        <ecNumber evidence="6">2.7.4.-</ecNumber>
    </recommendedName>
    <alternativeName>
        <fullName evidence="6">Polyphosphate kinase PPK2</fullName>
    </alternativeName>
</protein>
<dbReference type="EMBL" id="JAPFQA010000035">
    <property type="protein sequence ID" value="MCZ8548665.1"/>
    <property type="molecule type" value="Genomic_DNA"/>
</dbReference>
<sequence length="259" mass="30159">MSTDKENREKNNDKAELKTAQIELVKLERHVIETGQKILVIIEGRDAAGKDGIIKRIVQHLSPREVRVVALAKPSNRNRKAWYFQRYVKHFPVAGEIVLFNRSWYNRAGVERVMDFCSKEEYETFLKTAPMFEDLLVHCGITLVKYYLDISKEEQKKRLKERRDDPLSQWKTSPIDATAVKHWEDYSDARNEMLARTHTIAAPWMIVRADDKPLARINLIRDLLTRLDFEGKDRKADLPDPNIVFSFHENAISNGLLAK</sequence>
<evidence type="ECO:0000256" key="2">
    <source>
        <dbReference type="ARBA" id="ARBA00022679"/>
    </source>
</evidence>
<dbReference type="Proteomes" id="UP001152178">
    <property type="component" value="Unassembled WGS sequence"/>
</dbReference>
<comment type="subunit">
    <text evidence="6">Homotetramer.</text>
</comment>
<dbReference type="InterPro" id="IPR027417">
    <property type="entry name" value="P-loop_NTPase"/>
</dbReference>
<keyword evidence="3 6" id="KW-0418">Kinase</keyword>
<keyword evidence="2 6" id="KW-0808">Transferase</keyword>
<keyword evidence="4" id="KW-0066">ATP synthesis</keyword>
<comment type="function">
    <text evidence="6">Uses inorganic polyphosphate (polyP) as a donor to convert GDP to GTP or ADP to ATP.</text>
</comment>
<dbReference type="Pfam" id="PF03976">
    <property type="entry name" value="PPK2"/>
    <property type="match status" value="1"/>
</dbReference>